<dbReference type="KEGG" id="pyg:AWM70_13265"/>
<evidence type="ECO:0000256" key="1">
    <source>
        <dbReference type="ARBA" id="ARBA00004651"/>
    </source>
</evidence>
<feature type="transmembrane region" description="Helical" evidence="7">
    <location>
        <begin position="142"/>
        <end position="162"/>
    </location>
</feature>
<organism evidence="9 10">
    <name type="scientific">Paenibacillus yonginensis</name>
    <dbReference type="NCBI Taxonomy" id="1462996"/>
    <lineage>
        <taxon>Bacteria</taxon>
        <taxon>Bacillati</taxon>
        <taxon>Bacillota</taxon>
        <taxon>Bacilli</taxon>
        <taxon>Bacillales</taxon>
        <taxon>Paenibacillaceae</taxon>
        <taxon>Paenibacillus</taxon>
    </lineage>
</organism>
<keyword evidence="4 7" id="KW-0812">Transmembrane</keyword>
<dbReference type="STRING" id="1462996.AWM70_13265"/>
<dbReference type="CDD" id="cd06261">
    <property type="entry name" value="TM_PBP2"/>
    <property type="match status" value="1"/>
</dbReference>
<feature type="transmembrane region" description="Helical" evidence="7">
    <location>
        <begin position="48"/>
        <end position="65"/>
    </location>
</feature>
<evidence type="ECO:0000259" key="8">
    <source>
        <dbReference type="PROSITE" id="PS50928"/>
    </source>
</evidence>
<dbReference type="InterPro" id="IPR035906">
    <property type="entry name" value="MetI-like_sf"/>
</dbReference>
<keyword evidence="6 7" id="KW-0472">Membrane</keyword>
<dbReference type="Gene3D" id="1.10.3720.10">
    <property type="entry name" value="MetI-like"/>
    <property type="match status" value="1"/>
</dbReference>
<comment type="subcellular location">
    <subcellularLocation>
        <location evidence="1 7">Cell membrane</location>
        <topology evidence="1 7">Multi-pass membrane protein</topology>
    </subcellularLocation>
</comment>
<accession>A0A1B1N732</accession>
<feature type="transmembrane region" description="Helical" evidence="7">
    <location>
        <begin position="71"/>
        <end position="98"/>
    </location>
</feature>
<dbReference type="PROSITE" id="PS50928">
    <property type="entry name" value="ABC_TM1"/>
    <property type="match status" value="1"/>
</dbReference>
<dbReference type="PANTHER" id="PTHR43744">
    <property type="entry name" value="ABC TRANSPORTER PERMEASE PROTEIN MG189-RELATED-RELATED"/>
    <property type="match status" value="1"/>
</dbReference>
<protein>
    <submittedName>
        <fullName evidence="9">ABC transporter permease</fullName>
    </submittedName>
</protein>
<keyword evidence="5 7" id="KW-1133">Transmembrane helix</keyword>
<keyword evidence="10" id="KW-1185">Reference proteome</keyword>
<name>A0A1B1N732_9BACL</name>
<dbReference type="EMBL" id="CP014167">
    <property type="protein sequence ID" value="ANS77238.1"/>
    <property type="molecule type" value="Genomic_DNA"/>
</dbReference>
<keyword evidence="2 7" id="KW-0813">Transport</keyword>
<evidence type="ECO:0000256" key="4">
    <source>
        <dbReference type="ARBA" id="ARBA00022692"/>
    </source>
</evidence>
<keyword evidence="3" id="KW-1003">Cell membrane</keyword>
<evidence type="ECO:0000256" key="2">
    <source>
        <dbReference type="ARBA" id="ARBA00022448"/>
    </source>
</evidence>
<reference evidence="9 10" key="1">
    <citation type="submission" date="2016-01" db="EMBL/GenBank/DDBJ databases">
        <title>Complete Genome Sequence of Paenibacillus yonginensis DCY84, a novel Plant Growth-Promoting Bacteria with Elicitation of Induced Systemic Resistance.</title>
        <authorList>
            <person name="Kim Y.J."/>
            <person name="Yang D.C."/>
            <person name="Sukweenadhi J."/>
        </authorList>
    </citation>
    <scope>NUCLEOTIDE SEQUENCE [LARGE SCALE GENOMIC DNA]</scope>
    <source>
        <strain evidence="9 10">DCY84</strain>
    </source>
</reference>
<feature type="transmembrane region" description="Helical" evidence="7">
    <location>
        <begin position="15"/>
        <end position="36"/>
    </location>
</feature>
<evidence type="ECO:0000313" key="9">
    <source>
        <dbReference type="EMBL" id="ANS77238.1"/>
    </source>
</evidence>
<feature type="domain" description="ABC transmembrane type-1" evidence="8">
    <location>
        <begin position="75"/>
        <end position="284"/>
    </location>
</feature>
<evidence type="ECO:0000256" key="7">
    <source>
        <dbReference type="RuleBase" id="RU363032"/>
    </source>
</evidence>
<feature type="transmembrane region" description="Helical" evidence="7">
    <location>
        <begin position="265"/>
        <end position="284"/>
    </location>
</feature>
<dbReference type="Proteomes" id="UP000092573">
    <property type="component" value="Chromosome"/>
</dbReference>
<comment type="similarity">
    <text evidence="7">Belongs to the binding-protein-dependent transport system permease family.</text>
</comment>
<evidence type="ECO:0000256" key="6">
    <source>
        <dbReference type="ARBA" id="ARBA00023136"/>
    </source>
</evidence>
<dbReference type="AlphaFoldDB" id="A0A1B1N732"/>
<evidence type="ECO:0000256" key="3">
    <source>
        <dbReference type="ARBA" id="ARBA00022475"/>
    </source>
</evidence>
<evidence type="ECO:0000256" key="5">
    <source>
        <dbReference type="ARBA" id="ARBA00022989"/>
    </source>
</evidence>
<sequence length="299" mass="33662">MKYKLTTGDYVFNSINYVVLTLFTLTCVIPFYYLFINTISDNTLVTKGLIVWLPQGIHFANYIQILKIDGLFNSVLVSVGRTVLGTVLTLVGTTFLGYAFSRPEFWKRKIWYRFVLITMYFNAGIIPWYINMKNLGLLNNFLAYIIPSIVAPFSLILFKTYVESIPSSLEESADMDGAGYMTKYARLIMPLSKPIVATLAVFSAVGQWNSFTDTLFLMTDPKYYSLQYMLYQYLNESNALADSLRQAAAAGSQVNLATVLTPTGVKMTISMVVVIPILCVYPFLQRYFVNGIMLGAVKG</sequence>
<evidence type="ECO:0000313" key="10">
    <source>
        <dbReference type="Proteomes" id="UP000092573"/>
    </source>
</evidence>
<feature type="transmembrane region" description="Helical" evidence="7">
    <location>
        <begin position="110"/>
        <end position="130"/>
    </location>
</feature>
<dbReference type="InterPro" id="IPR000515">
    <property type="entry name" value="MetI-like"/>
</dbReference>
<dbReference type="PANTHER" id="PTHR43744:SF9">
    <property type="entry name" value="POLYGALACTURONAN_RHAMNOGALACTURONAN TRANSPORT SYSTEM PERMEASE PROTEIN YTCP"/>
    <property type="match status" value="1"/>
</dbReference>
<dbReference type="GO" id="GO:0005886">
    <property type="term" value="C:plasma membrane"/>
    <property type="evidence" value="ECO:0007669"/>
    <property type="project" value="UniProtKB-SubCell"/>
</dbReference>
<proteinExistence type="inferred from homology"/>
<dbReference type="SUPFAM" id="SSF161098">
    <property type="entry name" value="MetI-like"/>
    <property type="match status" value="1"/>
</dbReference>
<dbReference type="Pfam" id="PF00528">
    <property type="entry name" value="BPD_transp_1"/>
    <property type="match status" value="1"/>
</dbReference>
<feature type="transmembrane region" description="Helical" evidence="7">
    <location>
        <begin position="191"/>
        <end position="208"/>
    </location>
</feature>
<gene>
    <name evidence="9" type="ORF">AWM70_13265</name>
</gene>
<dbReference type="GO" id="GO:0055085">
    <property type="term" value="P:transmembrane transport"/>
    <property type="evidence" value="ECO:0007669"/>
    <property type="project" value="InterPro"/>
</dbReference>